<evidence type="ECO:0000313" key="2">
    <source>
        <dbReference type="Proteomes" id="UP000070700"/>
    </source>
</evidence>
<name>A0A194XT66_MOLSC</name>
<proteinExistence type="predicted"/>
<reference evidence="1 2" key="1">
    <citation type="submission" date="2015-10" db="EMBL/GenBank/DDBJ databases">
        <title>Full genome of DAOMC 229536 Phialocephala scopiformis, a fungal endophyte of spruce producing the potent anti-insectan compound rugulosin.</title>
        <authorList>
            <consortium name="DOE Joint Genome Institute"/>
            <person name="Walker A.K."/>
            <person name="Frasz S.L."/>
            <person name="Seifert K.A."/>
            <person name="Miller J.D."/>
            <person name="Mondo S.J."/>
            <person name="Labutti K."/>
            <person name="Lipzen A."/>
            <person name="Dockter R."/>
            <person name="Kennedy M."/>
            <person name="Grigoriev I.V."/>
            <person name="Spatafora J.W."/>
        </authorList>
    </citation>
    <scope>NUCLEOTIDE SEQUENCE [LARGE SCALE GENOMIC DNA]</scope>
    <source>
        <strain evidence="1 2">CBS 120377</strain>
    </source>
</reference>
<sequence length="227" mass="24457">MTLTNFEDDYNCPKKATLDSKGHCSSPIPNIPENAGCTAYCEIKLTPIFGQEIPFADGSCQSSTTCYMSTGQSVVVTNTYTVNVDVSINAGEDPLKTLTSAINIGATYSYSKSVGYETTEVHRMPLNATACGYWTFIPYLFNSCGTLTTAAIGETPAGYYNQDESPYCDKSSLSDVANYCNTTPHQDANGHADGKVIFVYTDCDTNIALPNGQDPAYWFPGVSTSHP</sequence>
<gene>
    <name evidence="1" type="ORF">LY89DRAFT_635605</name>
</gene>
<dbReference type="RefSeq" id="XP_018077696.1">
    <property type="nucleotide sequence ID" value="XM_018211453.1"/>
</dbReference>
<dbReference type="AlphaFoldDB" id="A0A194XT66"/>
<dbReference type="GeneID" id="28821179"/>
<dbReference type="OrthoDB" id="1896086at2759"/>
<protein>
    <submittedName>
        <fullName evidence="1">Uncharacterized protein</fullName>
    </submittedName>
</protein>
<evidence type="ECO:0000313" key="1">
    <source>
        <dbReference type="EMBL" id="KUJ23341.1"/>
    </source>
</evidence>
<dbReference type="EMBL" id="KQ947405">
    <property type="protein sequence ID" value="KUJ23341.1"/>
    <property type="molecule type" value="Genomic_DNA"/>
</dbReference>
<accession>A0A194XT66</accession>
<keyword evidence="2" id="KW-1185">Reference proteome</keyword>
<dbReference type="Proteomes" id="UP000070700">
    <property type="component" value="Unassembled WGS sequence"/>
</dbReference>
<organism evidence="1 2">
    <name type="scientific">Mollisia scopiformis</name>
    <name type="common">Conifer needle endophyte fungus</name>
    <name type="synonym">Phialocephala scopiformis</name>
    <dbReference type="NCBI Taxonomy" id="149040"/>
    <lineage>
        <taxon>Eukaryota</taxon>
        <taxon>Fungi</taxon>
        <taxon>Dikarya</taxon>
        <taxon>Ascomycota</taxon>
        <taxon>Pezizomycotina</taxon>
        <taxon>Leotiomycetes</taxon>
        <taxon>Helotiales</taxon>
        <taxon>Mollisiaceae</taxon>
        <taxon>Mollisia</taxon>
    </lineage>
</organism>
<dbReference type="InParanoid" id="A0A194XT66"/>
<dbReference type="KEGG" id="psco:LY89DRAFT_635605"/>